<reference evidence="2" key="1">
    <citation type="journal article" date="2021" name="J Fungi (Basel)">
        <title>Virulence traits and population genomics of the black yeast Aureobasidium melanogenum.</title>
        <authorList>
            <person name="Cernosa A."/>
            <person name="Sun X."/>
            <person name="Gostincar C."/>
            <person name="Fang C."/>
            <person name="Gunde-Cimerman N."/>
            <person name="Song Z."/>
        </authorList>
    </citation>
    <scope>NUCLEOTIDE SEQUENCE</scope>
    <source>
        <strain evidence="2">EXF-9911</strain>
    </source>
</reference>
<feature type="compositionally biased region" description="Low complexity" evidence="1">
    <location>
        <begin position="202"/>
        <end position="214"/>
    </location>
</feature>
<sequence>MPRQRKKLPFVCFAPEGELHSDCQNEPFSNDATFHADDRIKIWIGYRNDLDTSYNGSMTFRQVLARAEINLLQAMSAKSNSNQRAQWLEAFPGVATRASDHVVQQLEHGERAFEQAVCPNALCRERGELLQMEWIAIKPNASSSKKSVEGFLVGYVFRLQGQEMISICRNYYFDLYRFQREDGTVSPDMFLRTVQSDNRPQAAAKPTPSASSTKSMERRRRSVRLQSSEALDNEVLEDGSSDDELSTTTAHATEDNTVRTSPGMPAIEPAQILEDEIHDKEEEIVPASTVVGPLSTRNEYTWMICQICHTYGVRALIMPNIANHIRTLEQAVREDNRLVLCQSFAKIMTTLVTTTSANAVSDFLDEQYETMVNSVVAEFGMDLLSRNEGAMFMESMGRAMVAGRSEELSMAYVALRGSMVAYAGRK</sequence>
<comment type="caution">
    <text evidence="2">The sequence shown here is derived from an EMBL/GenBank/DDBJ whole genome shotgun (WGS) entry which is preliminary data.</text>
</comment>
<feature type="non-terminal residue" evidence="2">
    <location>
        <position position="426"/>
    </location>
</feature>
<gene>
    <name evidence="2" type="ORF">KCU76_g13872</name>
</gene>
<feature type="compositionally biased region" description="Acidic residues" evidence="1">
    <location>
        <begin position="231"/>
        <end position="245"/>
    </location>
</feature>
<name>A0A9P8E6S7_AURME</name>
<organism evidence="2 3">
    <name type="scientific">Aureobasidium melanogenum</name>
    <name type="common">Aureobasidium pullulans var. melanogenum</name>
    <dbReference type="NCBI Taxonomy" id="46634"/>
    <lineage>
        <taxon>Eukaryota</taxon>
        <taxon>Fungi</taxon>
        <taxon>Dikarya</taxon>
        <taxon>Ascomycota</taxon>
        <taxon>Pezizomycotina</taxon>
        <taxon>Dothideomycetes</taxon>
        <taxon>Dothideomycetidae</taxon>
        <taxon>Dothideales</taxon>
        <taxon>Saccotheciaceae</taxon>
        <taxon>Aureobasidium</taxon>
    </lineage>
</organism>
<feature type="region of interest" description="Disordered" evidence="1">
    <location>
        <begin position="194"/>
        <end position="264"/>
    </location>
</feature>
<evidence type="ECO:0000313" key="2">
    <source>
        <dbReference type="EMBL" id="KAG9682339.1"/>
    </source>
</evidence>
<evidence type="ECO:0000313" key="3">
    <source>
        <dbReference type="Proteomes" id="UP000779574"/>
    </source>
</evidence>
<accession>A0A9P8E6S7</accession>
<dbReference type="AlphaFoldDB" id="A0A9P8E6S7"/>
<protein>
    <submittedName>
        <fullName evidence="2">Uncharacterized protein</fullName>
    </submittedName>
</protein>
<dbReference type="OrthoDB" id="3921854at2759"/>
<dbReference type="Proteomes" id="UP000779574">
    <property type="component" value="Unassembled WGS sequence"/>
</dbReference>
<evidence type="ECO:0000256" key="1">
    <source>
        <dbReference type="SAM" id="MobiDB-lite"/>
    </source>
</evidence>
<reference evidence="2" key="2">
    <citation type="submission" date="2021-08" db="EMBL/GenBank/DDBJ databases">
        <authorList>
            <person name="Gostincar C."/>
            <person name="Sun X."/>
            <person name="Song Z."/>
            <person name="Gunde-Cimerman N."/>
        </authorList>
    </citation>
    <scope>NUCLEOTIDE SEQUENCE</scope>
    <source>
        <strain evidence="2">EXF-9911</strain>
    </source>
</reference>
<dbReference type="EMBL" id="JAHFXF010000800">
    <property type="protein sequence ID" value="KAG9682339.1"/>
    <property type="molecule type" value="Genomic_DNA"/>
</dbReference>
<proteinExistence type="predicted"/>